<evidence type="ECO:0000256" key="1">
    <source>
        <dbReference type="SAM" id="MobiDB-lite"/>
    </source>
</evidence>
<name>A0ABT2G5V0_9BACT</name>
<gene>
    <name evidence="3" type="ORF">NY014_05370</name>
</gene>
<dbReference type="EMBL" id="JANWGH010000001">
    <property type="protein sequence ID" value="MCS5489846.1"/>
    <property type="molecule type" value="Genomic_DNA"/>
</dbReference>
<evidence type="ECO:0008006" key="5">
    <source>
        <dbReference type="Google" id="ProtNLM"/>
    </source>
</evidence>
<dbReference type="RefSeq" id="WP_259413524.1">
    <property type="nucleotide sequence ID" value="NZ_JANWGH010000001.1"/>
</dbReference>
<keyword evidence="2" id="KW-0812">Transmembrane</keyword>
<keyword evidence="2" id="KW-0472">Membrane</keyword>
<keyword evidence="4" id="KW-1185">Reference proteome</keyword>
<dbReference type="Proteomes" id="UP001206788">
    <property type="component" value="Unassembled WGS sequence"/>
</dbReference>
<comment type="caution">
    <text evidence="3">The sequence shown here is derived from an EMBL/GenBank/DDBJ whole genome shotgun (WGS) entry which is preliminary data.</text>
</comment>
<accession>A0ABT2G5V0</accession>
<evidence type="ECO:0000313" key="3">
    <source>
        <dbReference type="EMBL" id="MCS5489846.1"/>
    </source>
</evidence>
<feature type="region of interest" description="Disordered" evidence="1">
    <location>
        <begin position="81"/>
        <end position="122"/>
    </location>
</feature>
<feature type="transmembrane region" description="Helical" evidence="2">
    <location>
        <begin position="44"/>
        <end position="65"/>
    </location>
</feature>
<keyword evidence="2" id="KW-1133">Transmembrane helix</keyword>
<proteinExistence type="predicted"/>
<evidence type="ECO:0000256" key="2">
    <source>
        <dbReference type="SAM" id="Phobius"/>
    </source>
</evidence>
<evidence type="ECO:0000313" key="4">
    <source>
        <dbReference type="Proteomes" id="UP001206788"/>
    </source>
</evidence>
<protein>
    <recommendedName>
        <fullName evidence="5">Outer membrane protein beta-barrel domain-containing protein</fullName>
    </recommendedName>
</protein>
<feature type="compositionally biased region" description="Polar residues" evidence="1">
    <location>
        <begin position="81"/>
        <end position="95"/>
    </location>
</feature>
<sequence>MQEDKLAQEIANSLKKHQEESFHPYEIGAWEAFDKKRKGGVLPWWKLISAGIAASLVIGMAWWWFGNADMSKFELANTLSEKNQSGSISSETQATEGRRTESDMSLSIQEFSETDKSSQRNQMTDLGVTNENEFDQETNTIDRADSKVTSNGDENFVFLAETRVEDFSNIEQRILDVLEFEVEKPSLDQFHLAFSPKAPETEFPKYAFNNYPVIKTSDKDSKLGWEVGLSPAFGGSSTSQNTEVTSNSLGLGMAMAMEVSDKLQIGTGLAINSLNQQSQFSSSPGNMFASSIAPSQDKITLSQAQLELPIFVQYPLNRSRSVSLRAGFSNIYSFNQEVDLESTVNRQVVVSGNGINSAVVRQESVVQKTSLESSNQRFYPFATFNLGLNLRVFQNEQVNYVFMPFYNLPMTDFSGFVENPGMVGATFKVNFMSGKK</sequence>
<reference evidence="3 4" key="1">
    <citation type="submission" date="2022-08" db="EMBL/GenBank/DDBJ databases">
        <title>Algoriphagus sp. CAU 1643 isolated from mud.</title>
        <authorList>
            <person name="Kim W."/>
        </authorList>
    </citation>
    <scope>NUCLEOTIDE SEQUENCE [LARGE SCALE GENOMIC DNA]</scope>
    <source>
        <strain evidence="3 4">CAU 1643</strain>
    </source>
</reference>
<organism evidence="3 4">
    <name type="scientific">Algoriphagus limi</name>
    <dbReference type="NCBI Taxonomy" id="2975273"/>
    <lineage>
        <taxon>Bacteria</taxon>
        <taxon>Pseudomonadati</taxon>
        <taxon>Bacteroidota</taxon>
        <taxon>Cytophagia</taxon>
        <taxon>Cytophagales</taxon>
        <taxon>Cyclobacteriaceae</taxon>
        <taxon>Algoriphagus</taxon>
    </lineage>
</organism>